<evidence type="ECO:0000313" key="2">
    <source>
        <dbReference type="EMBL" id="MEJ8852054.1"/>
    </source>
</evidence>
<dbReference type="RefSeq" id="WP_340347908.1">
    <property type="nucleotide sequence ID" value="NZ_JBBKZT010000030.1"/>
</dbReference>
<protein>
    <submittedName>
        <fullName evidence="2">Trypsin-like peptidase domain-containing protein</fullName>
    </submittedName>
</protein>
<sequence>MNTTTSNSRTARNARRPVLLAALATAALLSLTEASAQAQRGAATPLSPQAVFEQVSPSVWVLQATDAQGRVTATGSAVATGPGTAITSCGLLAKAAAVALRRENVSYGATLEFPDLPRGLCQLRVANLPASAMAVVPVRELAVGMALYTVGAPRGKELTLGLGMLGGVRRADDGTLQALQLAAAPEAGLEGAALFDAQGRLAGLLGARTLNGSPSNLAMPATWIAEVPARGRVALAGLPVQAPAGTAPAAAGTTGPAELRVLEYTLREDRTTRKVVYRLDESTPERRSFNNGGWIEKPDGEVISVSAPIAGEFDVVMPPGGWIRGDLADGSTWSTAYRVDRGGTSIKMDLRATVVERSTMTVAGRELKVVQVDYRGHTQRGAGATLNNAPSGVFRASAWWSPELARVVRFEARTQGGNGGNAFRVDETLELVDWR</sequence>
<dbReference type="InterPro" id="IPR009003">
    <property type="entry name" value="Peptidase_S1_PA"/>
</dbReference>
<reference evidence="2 3" key="1">
    <citation type="submission" date="2024-03" db="EMBL/GenBank/DDBJ databases">
        <title>Novel species of the genus Variovorax.</title>
        <authorList>
            <person name="Liu Q."/>
            <person name="Xin Y.-H."/>
        </authorList>
    </citation>
    <scope>NUCLEOTIDE SEQUENCE [LARGE SCALE GENOMIC DNA]</scope>
    <source>
        <strain evidence="2 3">KACC 18900</strain>
    </source>
</reference>
<feature type="chain" id="PRO_5047535665" evidence="1">
    <location>
        <begin position="39"/>
        <end position="435"/>
    </location>
</feature>
<feature type="signal peptide" evidence="1">
    <location>
        <begin position="1"/>
        <end position="38"/>
    </location>
</feature>
<evidence type="ECO:0000313" key="3">
    <source>
        <dbReference type="Proteomes" id="UP001385892"/>
    </source>
</evidence>
<dbReference type="EMBL" id="JBBKZT010000030">
    <property type="protein sequence ID" value="MEJ8852054.1"/>
    <property type="molecule type" value="Genomic_DNA"/>
</dbReference>
<dbReference type="Pfam" id="PF13365">
    <property type="entry name" value="Trypsin_2"/>
    <property type="match status" value="1"/>
</dbReference>
<comment type="caution">
    <text evidence="2">The sequence shown here is derived from an EMBL/GenBank/DDBJ whole genome shotgun (WGS) entry which is preliminary data.</text>
</comment>
<evidence type="ECO:0000256" key="1">
    <source>
        <dbReference type="SAM" id="SignalP"/>
    </source>
</evidence>
<dbReference type="Proteomes" id="UP001385892">
    <property type="component" value="Unassembled WGS sequence"/>
</dbReference>
<keyword evidence="1" id="KW-0732">Signal</keyword>
<name>A0ABU8WXC0_9BURK</name>
<keyword evidence="3" id="KW-1185">Reference proteome</keyword>
<proteinExistence type="predicted"/>
<gene>
    <name evidence="2" type="ORF">WKW82_35870</name>
</gene>
<dbReference type="Gene3D" id="2.40.10.120">
    <property type="match status" value="1"/>
</dbReference>
<accession>A0ABU8WXC0</accession>
<organism evidence="2 3">
    <name type="scientific">Variovorax rhizosphaerae</name>
    <dbReference type="NCBI Taxonomy" id="1836200"/>
    <lineage>
        <taxon>Bacteria</taxon>
        <taxon>Pseudomonadati</taxon>
        <taxon>Pseudomonadota</taxon>
        <taxon>Betaproteobacteria</taxon>
        <taxon>Burkholderiales</taxon>
        <taxon>Comamonadaceae</taxon>
        <taxon>Variovorax</taxon>
    </lineage>
</organism>
<dbReference type="SUPFAM" id="SSF50494">
    <property type="entry name" value="Trypsin-like serine proteases"/>
    <property type="match status" value="1"/>
</dbReference>